<dbReference type="RefSeq" id="WP_157026257.1">
    <property type="nucleotide sequence ID" value="NZ_WQMS01000006.1"/>
</dbReference>
<dbReference type="SMART" id="SM00357">
    <property type="entry name" value="CSP"/>
    <property type="match status" value="2"/>
</dbReference>
<gene>
    <name evidence="2" type="ORF">GON01_05040</name>
</gene>
<comment type="caution">
    <text evidence="2">The sequence shown here is derived from an EMBL/GenBank/DDBJ whole genome shotgun (WGS) entry which is preliminary data.</text>
</comment>
<dbReference type="Proteomes" id="UP000441389">
    <property type="component" value="Unassembled WGS sequence"/>
</dbReference>
<accession>A0A6I4IYX9</accession>
<dbReference type="InterPro" id="IPR012340">
    <property type="entry name" value="NA-bd_OB-fold"/>
</dbReference>
<keyword evidence="3" id="KW-1185">Reference proteome</keyword>
<dbReference type="PANTHER" id="PTHR11544">
    <property type="entry name" value="COLD SHOCK DOMAIN CONTAINING PROTEINS"/>
    <property type="match status" value="1"/>
</dbReference>
<dbReference type="Gene3D" id="2.40.50.140">
    <property type="entry name" value="Nucleic acid-binding proteins"/>
    <property type="match status" value="2"/>
</dbReference>
<dbReference type="InterPro" id="IPR050181">
    <property type="entry name" value="Cold_shock_domain"/>
</dbReference>
<sequence length="196" mass="21510">METIAASVLDAPAERGWAGDALSGQVHELERHCGTVKWFDATRGFGFVVADGDAGDVLIHFSVLRDHGRRSLPEGARVECLAVRRERGLQARRLLSFDLTTATGPDLDLLTAPRDRVDPLELAESAGAPEPVRVKWFNRLKGYGFLIRDADSADVFVHMETFRRAGILEIQPDLPLTARIAEGRKGPLAVMVTPRS</sequence>
<name>A0A6I4IYX9_9SPHN</name>
<dbReference type="InterPro" id="IPR002059">
    <property type="entry name" value="CSP_DNA-bd"/>
</dbReference>
<feature type="domain" description="CSD" evidence="1">
    <location>
        <begin position="129"/>
        <end position="194"/>
    </location>
</feature>
<evidence type="ECO:0000259" key="1">
    <source>
        <dbReference type="PROSITE" id="PS51857"/>
    </source>
</evidence>
<protein>
    <submittedName>
        <fullName evidence="2">Cold-shock protein</fullName>
    </submittedName>
</protein>
<dbReference type="Pfam" id="PF00313">
    <property type="entry name" value="CSD"/>
    <property type="match status" value="2"/>
</dbReference>
<reference evidence="2 3" key="1">
    <citation type="submission" date="2019-12" db="EMBL/GenBank/DDBJ databases">
        <authorList>
            <person name="Huq M.A."/>
        </authorList>
    </citation>
    <scope>NUCLEOTIDE SEQUENCE [LARGE SCALE GENOMIC DNA]</scope>
    <source>
        <strain evidence="2 3">MAH-20</strain>
    </source>
</reference>
<dbReference type="CDD" id="cd04458">
    <property type="entry name" value="CSP_CDS"/>
    <property type="match status" value="2"/>
</dbReference>
<proteinExistence type="predicted"/>
<dbReference type="GO" id="GO:0005829">
    <property type="term" value="C:cytosol"/>
    <property type="evidence" value="ECO:0007669"/>
    <property type="project" value="UniProtKB-ARBA"/>
</dbReference>
<dbReference type="SUPFAM" id="SSF50249">
    <property type="entry name" value="Nucleic acid-binding proteins"/>
    <property type="match status" value="2"/>
</dbReference>
<dbReference type="EMBL" id="WQMS01000006">
    <property type="protein sequence ID" value="MVO77304.1"/>
    <property type="molecule type" value="Genomic_DNA"/>
</dbReference>
<evidence type="ECO:0000313" key="2">
    <source>
        <dbReference type="EMBL" id="MVO77304.1"/>
    </source>
</evidence>
<evidence type="ECO:0000313" key="3">
    <source>
        <dbReference type="Proteomes" id="UP000441389"/>
    </source>
</evidence>
<organism evidence="2 3">
    <name type="scientific">Sphingomonas horti</name>
    <dbReference type="NCBI Taxonomy" id="2682842"/>
    <lineage>
        <taxon>Bacteria</taxon>
        <taxon>Pseudomonadati</taxon>
        <taxon>Pseudomonadota</taxon>
        <taxon>Alphaproteobacteria</taxon>
        <taxon>Sphingomonadales</taxon>
        <taxon>Sphingomonadaceae</taxon>
        <taxon>Sphingomonas</taxon>
    </lineage>
</organism>
<dbReference type="AlphaFoldDB" id="A0A6I4IYX9"/>
<dbReference type="PROSITE" id="PS51857">
    <property type="entry name" value="CSD_2"/>
    <property type="match status" value="2"/>
</dbReference>
<dbReference type="GO" id="GO:0003676">
    <property type="term" value="F:nucleic acid binding"/>
    <property type="evidence" value="ECO:0007669"/>
    <property type="project" value="InterPro"/>
</dbReference>
<dbReference type="InterPro" id="IPR011129">
    <property type="entry name" value="CSD"/>
</dbReference>
<dbReference type="PRINTS" id="PR00050">
    <property type="entry name" value="COLDSHOCK"/>
</dbReference>
<feature type="domain" description="CSD" evidence="1">
    <location>
        <begin position="31"/>
        <end position="96"/>
    </location>
</feature>